<dbReference type="EMBL" id="BNAW01000030">
    <property type="protein sequence ID" value="GHG30208.1"/>
    <property type="molecule type" value="Genomic_DNA"/>
</dbReference>
<keyword evidence="1" id="KW-0472">Membrane</keyword>
<feature type="transmembrane region" description="Helical" evidence="1">
    <location>
        <begin position="12"/>
        <end position="35"/>
    </location>
</feature>
<evidence type="ECO:0000313" key="2">
    <source>
        <dbReference type="EMBL" id="GHG30208.1"/>
    </source>
</evidence>
<dbReference type="RefSeq" id="WP_191314442.1">
    <property type="nucleotide sequence ID" value="NZ_BNAW01000030.1"/>
</dbReference>
<gene>
    <name evidence="2" type="ORF">GCM10017567_57630</name>
</gene>
<evidence type="ECO:0000313" key="3">
    <source>
        <dbReference type="Proteomes" id="UP000649955"/>
    </source>
</evidence>
<evidence type="ECO:0008006" key="4">
    <source>
        <dbReference type="Google" id="ProtNLM"/>
    </source>
</evidence>
<dbReference type="InterPro" id="IPR025447">
    <property type="entry name" value="DUF4192"/>
</dbReference>
<evidence type="ECO:0000256" key="1">
    <source>
        <dbReference type="SAM" id="Phobius"/>
    </source>
</evidence>
<keyword evidence="3" id="KW-1185">Reference proteome</keyword>
<name>A0ABQ3KNX6_9PSEU</name>
<protein>
    <recommendedName>
        <fullName evidence="4">DUF4192 domain-containing protein</fullName>
    </recommendedName>
</protein>
<keyword evidence="1" id="KW-0812">Transmembrane</keyword>
<proteinExistence type="predicted"/>
<sequence length="344" mass="37716">MPEPISLTDEGLLAAIPALIGFVPTDSLVIVAAVVHADGTVRLGRITRFDLDLAMRLPRVIVADLNRALGDQPVQRLIGAVVHDNTIDTNDLPYRAQLHELTHRLREAGFVNIELLHVPAFTAGAPWSCYDVADHTGTLPDPAISPATTNRVLHGNRVYSNRDAFLTQFVPATADIRDSIASLADPIAEDVQAEELAGDFPQLRRRLQQIDDAVTAATHGQLPTDQHEIAELIAALSSFLLRDIHLIQDTEQRCGAAQALWLHLWRHASDRYAPTMTALTAVTALLRKDSSVAGLIIQRGPHPTKLTRLVHHWMRESVDFATLHTHIADVAQQLRATLTTSTDS</sequence>
<accession>A0ABQ3KNX6</accession>
<dbReference type="Proteomes" id="UP000649955">
    <property type="component" value="Unassembled WGS sequence"/>
</dbReference>
<comment type="caution">
    <text evidence="2">The sequence shown here is derived from an EMBL/GenBank/DDBJ whole genome shotgun (WGS) entry which is preliminary data.</text>
</comment>
<reference evidence="3" key="1">
    <citation type="journal article" date="2019" name="Int. J. Syst. Evol. Microbiol.">
        <title>The Global Catalogue of Microorganisms (GCM) 10K type strain sequencing project: providing services to taxonomists for standard genome sequencing and annotation.</title>
        <authorList>
            <consortium name="The Broad Institute Genomics Platform"/>
            <consortium name="The Broad Institute Genome Sequencing Center for Infectious Disease"/>
            <person name="Wu L."/>
            <person name="Ma J."/>
        </authorList>
    </citation>
    <scope>NUCLEOTIDE SEQUENCE [LARGE SCALE GENOMIC DNA]</scope>
    <source>
        <strain evidence="3">CGMCC 4.7680</strain>
    </source>
</reference>
<dbReference type="Pfam" id="PF13830">
    <property type="entry name" value="DUF4192"/>
    <property type="match status" value="1"/>
</dbReference>
<keyword evidence="1" id="KW-1133">Transmembrane helix</keyword>
<organism evidence="2 3">
    <name type="scientific">Amycolatopsis bullii</name>
    <dbReference type="NCBI Taxonomy" id="941987"/>
    <lineage>
        <taxon>Bacteria</taxon>
        <taxon>Bacillati</taxon>
        <taxon>Actinomycetota</taxon>
        <taxon>Actinomycetes</taxon>
        <taxon>Pseudonocardiales</taxon>
        <taxon>Pseudonocardiaceae</taxon>
        <taxon>Amycolatopsis</taxon>
    </lineage>
</organism>